<sequence length="97" mass="10302">MLRILPLALSLALSACDSPGMDYAGIPPVMVEVEGSTFAVRRKGPEAQAIRLNREYRKGAMQRAFRAIETGTGCAIRPDTLSGDPAMAYAKLTCAGS</sequence>
<evidence type="ECO:0000313" key="1">
    <source>
        <dbReference type="EMBL" id="BAQ70986.1"/>
    </source>
</evidence>
<accession>A0A0D6B7F2</accession>
<dbReference type="KEGG" id="rsu:NHU_03862"/>
<dbReference type="Proteomes" id="UP000064912">
    <property type="component" value="Chromosome"/>
</dbReference>
<reference evidence="1 2" key="1">
    <citation type="submission" date="2015-02" db="EMBL/GenBank/DDBJ databases">
        <title>Genome sequene of Rhodovulum sulfidophilum DSM 2351.</title>
        <authorList>
            <person name="Nagao N."/>
        </authorList>
    </citation>
    <scope>NUCLEOTIDE SEQUENCE [LARGE SCALE GENOMIC DNA]</scope>
    <source>
        <strain evidence="1 2">DSM 2351</strain>
    </source>
</reference>
<proteinExistence type="predicted"/>
<protein>
    <submittedName>
        <fullName evidence="1">Cob(I)yrinic acid a,c-diamide adenosyltransferase</fullName>
    </submittedName>
</protein>
<evidence type="ECO:0000313" key="2">
    <source>
        <dbReference type="Proteomes" id="UP000064912"/>
    </source>
</evidence>
<dbReference type="EMBL" id="AP014800">
    <property type="protein sequence ID" value="BAQ70986.1"/>
    <property type="molecule type" value="Genomic_DNA"/>
</dbReference>
<gene>
    <name evidence="1" type="ORF">NHU_03862</name>
</gene>
<organism evidence="1 2">
    <name type="scientific">Rhodovulum sulfidophilum</name>
    <name type="common">Rhodobacter sulfidophilus</name>
    <dbReference type="NCBI Taxonomy" id="35806"/>
    <lineage>
        <taxon>Bacteria</taxon>
        <taxon>Pseudomonadati</taxon>
        <taxon>Pseudomonadota</taxon>
        <taxon>Alphaproteobacteria</taxon>
        <taxon>Rhodobacterales</taxon>
        <taxon>Paracoccaceae</taxon>
        <taxon>Rhodovulum</taxon>
    </lineage>
</organism>
<name>A0A0D6B7F2_RHOSU</name>
<dbReference type="PROSITE" id="PS51257">
    <property type="entry name" value="PROKAR_LIPOPROTEIN"/>
    <property type="match status" value="1"/>
</dbReference>
<dbReference type="PATRIC" id="fig|35806.4.peg.3959"/>
<dbReference type="AlphaFoldDB" id="A0A0D6B7F2"/>
<keyword evidence="1" id="KW-0808">Transferase</keyword>
<dbReference type="GO" id="GO:0016740">
    <property type="term" value="F:transferase activity"/>
    <property type="evidence" value="ECO:0007669"/>
    <property type="project" value="UniProtKB-KW"/>
</dbReference>